<evidence type="ECO:0000256" key="8">
    <source>
        <dbReference type="ARBA" id="ARBA00023306"/>
    </source>
</evidence>
<dbReference type="InterPro" id="IPR018867">
    <property type="entry name" value="Cell_div_borealin"/>
</dbReference>
<evidence type="ECO:0000256" key="1">
    <source>
        <dbReference type="ARBA" id="ARBA00004123"/>
    </source>
</evidence>
<dbReference type="InterPro" id="IPR018851">
    <property type="entry name" value="Borealin_N"/>
</dbReference>
<keyword evidence="8" id="KW-0131">Cell cycle</keyword>
<dbReference type="InParanoid" id="A0A409VI07"/>
<feature type="domain" description="Borealin N-terminal" evidence="11">
    <location>
        <begin position="15"/>
        <end position="69"/>
    </location>
</feature>
<comment type="caution">
    <text evidence="12">The sequence shown here is derived from an EMBL/GenBank/DDBJ whole genome shotgun (WGS) entry which is preliminary data.</text>
</comment>
<feature type="compositionally biased region" description="Low complexity" evidence="10">
    <location>
        <begin position="343"/>
        <end position="370"/>
    </location>
</feature>
<feature type="compositionally biased region" description="Basic and acidic residues" evidence="10">
    <location>
        <begin position="249"/>
        <end position="264"/>
    </location>
</feature>
<reference evidence="12 13" key="1">
    <citation type="journal article" date="2018" name="Evol. Lett.">
        <title>Horizontal gene cluster transfer increased hallucinogenic mushroom diversity.</title>
        <authorList>
            <person name="Reynolds H.T."/>
            <person name="Vijayakumar V."/>
            <person name="Gluck-Thaler E."/>
            <person name="Korotkin H.B."/>
            <person name="Matheny P.B."/>
            <person name="Slot J.C."/>
        </authorList>
    </citation>
    <scope>NUCLEOTIDE SEQUENCE [LARGE SCALE GENOMIC DNA]</scope>
    <source>
        <strain evidence="12 13">SRW20</strain>
    </source>
</reference>
<dbReference type="GO" id="GO:0000775">
    <property type="term" value="C:chromosome, centromeric region"/>
    <property type="evidence" value="ECO:0007669"/>
    <property type="project" value="UniProtKB-SubCell"/>
</dbReference>
<accession>A0A409VI07</accession>
<dbReference type="PANTHER" id="PTHR16040:SF7">
    <property type="entry name" value="AUSTRALIN, ISOFORM A-RELATED"/>
    <property type="match status" value="1"/>
</dbReference>
<dbReference type="OrthoDB" id="2392550at2759"/>
<evidence type="ECO:0000256" key="10">
    <source>
        <dbReference type="SAM" id="MobiDB-lite"/>
    </source>
</evidence>
<dbReference type="AlphaFoldDB" id="A0A409VI07"/>
<organism evidence="12 13">
    <name type="scientific">Gymnopilus dilepis</name>
    <dbReference type="NCBI Taxonomy" id="231916"/>
    <lineage>
        <taxon>Eukaryota</taxon>
        <taxon>Fungi</taxon>
        <taxon>Dikarya</taxon>
        <taxon>Basidiomycota</taxon>
        <taxon>Agaricomycotina</taxon>
        <taxon>Agaricomycetes</taxon>
        <taxon>Agaricomycetidae</taxon>
        <taxon>Agaricales</taxon>
        <taxon>Agaricineae</taxon>
        <taxon>Hymenogastraceae</taxon>
        <taxon>Gymnopilus</taxon>
    </lineage>
</organism>
<keyword evidence="13" id="KW-1185">Reference proteome</keyword>
<feature type="region of interest" description="Disordered" evidence="10">
    <location>
        <begin position="294"/>
        <end position="401"/>
    </location>
</feature>
<feature type="region of interest" description="Disordered" evidence="10">
    <location>
        <begin position="107"/>
        <end position="269"/>
    </location>
</feature>
<dbReference type="EMBL" id="NHYE01005644">
    <property type="protein sequence ID" value="PPQ65846.1"/>
    <property type="molecule type" value="Genomic_DNA"/>
</dbReference>
<evidence type="ECO:0000313" key="12">
    <source>
        <dbReference type="EMBL" id="PPQ65846.1"/>
    </source>
</evidence>
<feature type="compositionally biased region" description="Polar residues" evidence="10">
    <location>
        <begin position="371"/>
        <end position="389"/>
    </location>
</feature>
<protein>
    <recommendedName>
        <fullName evidence="11">Borealin N-terminal domain-containing protein</fullName>
    </recommendedName>
</protein>
<evidence type="ECO:0000256" key="7">
    <source>
        <dbReference type="ARBA" id="ARBA00023242"/>
    </source>
</evidence>
<proteinExistence type="inferred from homology"/>
<dbReference type="Proteomes" id="UP000284706">
    <property type="component" value="Unassembled WGS sequence"/>
</dbReference>
<evidence type="ECO:0000256" key="3">
    <source>
        <dbReference type="ARBA" id="ARBA00009914"/>
    </source>
</evidence>
<dbReference type="GO" id="GO:0005634">
    <property type="term" value="C:nucleus"/>
    <property type="evidence" value="ECO:0007669"/>
    <property type="project" value="UniProtKB-SubCell"/>
</dbReference>
<evidence type="ECO:0000256" key="4">
    <source>
        <dbReference type="ARBA" id="ARBA00022454"/>
    </source>
</evidence>
<gene>
    <name evidence="12" type="ORF">CVT26_000780</name>
</gene>
<keyword evidence="6" id="KW-0498">Mitosis</keyword>
<evidence type="ECO:0000256" key="5">
    <source>
        <dbReference type="ARBA" id="ARBA00022618"/>
    </source>
</evidence>
<evidence type="ECO:0000313" key="13">
    <source>
        <dbReference type="Proteomes" id="UP000284706"/>
    </source>
</evidence>
<dbReference type="GO" id="GO:0000070">
    <property type="term" value="P:mitotic sister chromatid segregation"/>
    <property type="evidence" value="ECO:0007669"/>
    <property type="project" value="TreeGrafter"/>
</dbReference>
<keyword evidence="5" id="KW-0132">Cell division</keyword>
<comment type="subcellular location">
    <subcellularLocation>
        <location evidence="2">Chromosome</location>
        <location evidence="2">Centromere</location>
    </subcellularLocation>
    <subcellularLocation>
        <location evidence="1">Nucleus</location>
    </subcellularLocation>
</comment>
<feature type="compositionally biased region" description="Polar residues" evidence="10">
    <location>
        <begin position="163"/>
        <end position="174"/>
    </location>
</feature>
<comment type="similarity">
    <text evidence="3">Belongs to the borealin family.</text>
</comment>
<evidence type="ECO:0000256" key="9">
    <source>
        <dbReference type="ARBA" id="ARBA00023328"/>
    </source>
</evidence>
<evidence type="ECO:0000256" key="2">
    <source>
        <dbReference type="ARBA" id="ARBA00004584"/>
    </source>
</evidence>
<dbReference type="GO" id="GO:0032133">
    <property type="term" value="C:chromosome passenger complex"/>
    <property type="evidence" value="ECO:0007669"/>
    <property type="project" value="TreeGrafter"/>
</dbReference>
<feature type="compositionally biased region" description="Pro residues" evidence="10">
    <location>
        <begin position="236"/>
        <end position="245"/>
    </location>
</feature>
<feature type="compositionally biased region" description="Polar residues" evidence="10">
    <location>
        <begin position="211"/>
        <end position="234"/>
    </location>
</feature>
<dbReference type="PANTHER" id="PTHR16040">
    <property type="entry name" value="AUSTRALIN, ISOFORM A-RELATED"/>
    <property type="match status" value="1"/>
</dbReference>
<evidence type="ECO:0000259" key="11">
    <source>
        <dbReference type="Pfam" id="PF10444"/>
    </source>
</evidence>
<keyword evidence="4" id="KW-0158">Chromosome</keyword>
<dbReference type="GO" id="GO:0051301">
    <property type="term" value="P:cell division"/>
    <property type="evidence" value="ECO:0007669"/>
    <property type="project" value="UniProtKB-KW"/>
</dbReference>
<name>A0A409VI07_9AGAR</name>
<sequence>MDSTTMKRRYTPEEKRHLIENLDIEVAHRTRQFEAWLSDRLEHFTMHQEGQIFRIPKQVRTMTMREFGQKYEGNIQLALRGYQKERLAAAGADATLGEIDKSMRKRKWVASQENEAEASGSSQPKDTDSQRLPKTARTLPPSPQKVAGSSTGPGTAQRARLLSNINKTPGTSRTMGRIPQLASPSKLKPPFNNTTSLHNPRPGSRPASPLKPSSSNPLINAAQQHRVPSSSSFNPTLPPKTPSFPPKQRQPDRTTMRLPRKDESMLSVNGSPLANPYEFGLGWFKGIEMAHMDTEEEDSADEHLANKGPSGARTLKRTKSNIVIRRDPSSMLSTNGLHSRTDSQASFYTASSQTTTSSSSSHSRENSQASMANTTRTNLESFRFPSNKQDSIEATPRPLPSHTRSFSALVAIPTKDGHLLEFDPLQTSPRALDALEGISDSAKKQAKIEMGRLIQAAVDKWTIR</sequence>
<evidence type="ECO:0000256" key="6">
    <source>
        <dbReference type="ARBA" id="ARBA00022776"/>
    </source>
</evidence>
<dbReference type="Pfam" id="PF10444">
    <property type="entry name" value="Nbl1_Borealin_N"/>
    <property type="match status" value="1"/>
</dbReference>
<dbReference type="GO" id="GO:0051233">
    <property type="term" value="C:spindle midzone"/>
    <property type="evidence" value="ECO:0007669"/>
    <property type="project" value="TreeGrafter"/>
</dbReference>
<keyword evidence="7" id="KW-0539">Nucleus</keyword>
<keyword evidence="9" id="KW-0137">Centromere</keyword>
<dbReference type="Gene3D" id="6.10.250.1900">
    <property type="match status" value="1"/>
</dbReference>